<reference evidence="1 2" key="1">
    <citation type="submission" date="2023-07" db="EMBL/GenBank/DDBJ databases">
        <title>Genomic Encyclopedia of Type Strains, Phase IV (KMG-IV): sequencing the most valuable type-strain genomes for metagenomic binning, comparative biology and taxonomic classification.</title>
        <authorList>
            <person name="Goeker M."/>
        </authorList>
    </citation>
    <scope>NUCLEOTIDE SEQUENCE [LARGE SCALE GENOMIC DNA]</scope>
    <source>
        <strain evidence="1 2">DSM 16784</strain>
    </source>
</reference>
<keyword evidence="2" id="KW-1185">Reference proteome</keyword>
<evidence type="ECO:0000313" key="2">
    <source>
        <dbReference type="Proteomes" id="UP001230220"/>
    </source>
</evidence>
<keyword evidence="1" id="KW-0378">Hydrolase</keyword>
<comment type="caution">
    <text evidence="1">The sequence shown here is derived from an EMBL/GenBank/DDBJ whole genome shotgun (WGS) entry which is preliminary data.</text>
</comment>
<proteinExistence type="predicted"/>
<dbReference type="Proteomes" id="UP001230220">
    <property type="component" value="Unassembled WGS sequence"/>
</dbReference>
<dbReference type="SFLD" id="SFLDG01129">
    <property type="entry name" value="C1.5:_HAD__Beta-PGM__Phosphata"/>
    <property type="match status" value="1"/>
</dbReference>
<dbReference type="NCBIfam" id="TIGR01509">
    <property type="entry name" value="HAD-SF-IA-v3"/>
    <property type="match status" value="1"/>
</dbReference>
<dbReference type="InterPro" id="IPR041492">
    <property type="entry name" value="HAD_2"/>
</dbReference>
<name>A0ABU0E7Y3_9FIRM</name>
<evidence type="ECO:0000313" key="1">
    <source>
        <dbReference type="EMBL" id="MDQ0362980.1"/>
    </source>
</evidence>
<accession>A0ABU0E7Y3</accession>
<dbReference type="PANTHER" id="PTHR18901:SF38">
    <property type="entry name" value="PSEUDOURIDINE-5'-PHOSPHATASE"/>
    <property type="match status" value="1"/>
</dbReference>
<dbReference type="PANTHER" id="PTHR18901">
    <property type="entry name" value="2-DEOXYGLUCOSE-6-PHOSPHATE PHOSPHATASE 2"/>
    <property type="match status" value="1"/>
</dbReference>
<dbReference type="InterPro" id="IPR036412">
    <property type="entry name" value="HAD-like_sf"/>
</dbReference>
<dbReference type="Gene3D" id="3.40.50.1000">
    <property type="entry name" value="HAD superfamily/HAD-like"/>
    <property type="match status" value="1"/>
</dbReference>
<dbReference type="Gene3D" id="1.10.150.240">
    <property type="entry name" value="Putative phosphatase, domain 2"/>
    <property type="match status" value="1"/>
</dbReference>
<dbReference type="Pfam" id="PF13419">
    <property type="entry name" value="HAD_2"/>
    <property type="match status" value="1"/>
</dbReference>
<dbReference type="SFLD" id="SFLDS00003">
    <property type="entry name" value="Haloacid_Dehalogenase"/>
    <property type="match status" value="1"/>
</dbReference>
<dbReference type="InterPro" id="IPR023214">
    <property type="entry name" value="HAD_sf"/>
</dbReference>
<sequence length="221" mass="25959">MNNFSCFDNLEACIFDLDGTLLDSMDIWQEVDRKYLASYGIEFDETFSEEIKRLTFNESAKYFIEKFKIPRTEEEIMEDWNQLVEVEYRDNVQLKPGVKEFLSYLASRDIKMCIATACNKTHALMALERLEILPYFTFVRTCKEVGKNKEHPDIFLRCSDEMDAKVENTMIFEDLLMALEIAKKEGFRTCGIHDVLSSHESEDIAKICDLFIYDFHELKVI</sequence>
<dbReference type="InterPro" id="IPR023198">
    <property type="entry name" value="PGP-like_dom2"/>
</dbReference>
<dbReference type="InterPro" id="IPR006439">
    <property type="entry name" value="HAD-SF_hydro_IA"/>
</dbReference>
<dbReference type="EMBL" id="JAUSUR010000008">
    <property type="protein sequence ID" value="MDQ0362980.1"/>
    <property type="molecule type" value="Genomic_DNA"/>
</dbReference>
<protein>
    <submittedName>
        <fullName evidence="1">HAD superfamily hydrolase (TIGR01509 family)</fullName>
    </submittedName>
</protein>
<dbReference type="SUPFAM" id="SSF56784">
    <property type="entry name" value="HAD-like"/>
    <property type="match status" value="1"/>
</dbReference>
<organism evidence="1 2">
    <name type="scientific">Breznakia pachnodae</name>
    <dbReference type="NCBI Taxonomy" id="265178"/>
    <lineage>
        <taxon>Bacteria</taxon>
        <taxon>Bacillati</taxon>
        <taxon>Bacillota</taxon>
        <taxon>Erysipelotrichia</taxon>
        <taxon>Erysipelotrichales</taxon>
        <taxon>Erysipelotrichaceae</taxon>
        <taxon>Breznakia</taxon>
    </lineage>
</organism>
<dbReference type="RefSeq" id="WP_307411340.1">
    <property type="nucleotide sequence ID" value="NZ_JAUSUR010000008.1"/>
</dbReference>
<dbReference type="GO" id="GO:0016787">
    <property type="term" value="F:hydrolase activity"/>
    <property type="evidence" value="ECO:0007669"/>
    <property type="project" value="UniProtKB-KW"/>
</dbReference>
<gene>
    <name evidence="1" type="ORF">J2S15_003741</name>
</gene>
<dbReference type="CDD" id="cd07505">
    <property type="entry name" value="HAD_BPGM-like"/>
    <property type="match status" value="1"/>
</dbReference>